<feature type="region of interest" description="Disordered" evidence="1">
    <location>
        <begin position="71"/>
        <end position="117"/>
    </location>
</feature>
<gene>
    <name evidence="2" type="ORF">CRG98_030035</name>
</gene>
<accession>A0A2I0J005</accession>
<dbReference type="AlphaFoldDB" id="A0A2I0J005"/>
<dbReference type="Proteomes" id="UP000233551">
    <property type="component" value="Unassembled WGS sequence"/>
</dbReference>
<sequence length="117" mass="12923">MKLKIPAGRIGPGRDRWTGPSGLTRVGCWTGPSWADANRMPLLDWAGPLLNWAGLLDWTASWVAGRRTYSTRKTKKSTRLERKGETEEKGRGSRAMATGRGDSRLRRVSGSLLGRLS</sequence>
<proteinExistence type="predicted"/>
<feature type="compositionally biased region" description="Low complexity" evidence="1">
    <location>
        <begin position="108"/>
        <end position="117"/>
    </location>
</feature>
<protein>
    <submittedName>
        <fullName evidence="2">Uncharacterized protein</fullName>
    </submittedName>
</protein>
<evidence type="ECO:0000313" key="2">
    <source>
        <dbReference type="EMBL" id="PKI49579.1"/>
    </source>
</evidence>
<organism evidence="2 3">
    <name type="scientific">Punica granatum</name>
    <name type="common">Pomegranate</name>
    <dbReference type="NCBI Taxonomy" id="22663"/>
    <lineage>
        <taxon>Eukaryota</taxon>
        <taxon>Viridiplantae</taxon>
        <taxon>Streptophyta</taxon>
        <taxon>Embryophyta</taxon>
        <taxon>Tracheophyta</taxon>
        <taxon>Spermatophyta</taxon>
        <taxon>Magnoliopsida</taxon>
        <taxon>eudicotyledons</taxon>
        <taxon>Gunneridae</taxon>
        <taxon>Pentapetalae</taxon>
        <taxon>rosids</taxon>
        <taxon>malvids</taxon>
        <taxon>Myrtales</taxon>
        <taxon>Lythraceae</taxon>
        <taxon>Punica</taxon>
    </lineage>
</organism>
<reference evidence="2 3" key="1">
    <citation type="submission" date="2017-11" db="EMBL/GenBank/DDBJ databases">
        <title>De-novo sequencing of pomegranate (Punica granatum L.) genome.</title>
        <authorList>
            <person name="Akparov Z."/>
            <person name="Amiraslanov A."/>
            <person name="Hajiyeva S."/>
            <person name="Abbasov M."/>
            <person name="Kaur K."/>
            <person name="Hamwieh A."/>
            <person name="Solovyev V."/>
            <person name="Salamov A."/>
            <person name="Braich B."/>
            <person name="Kosarev P."/>
            <person name="Mahmoud A."/>
            <person name="Hajiyev E."/>
            <person name="Babayeva S."/>
            <person name="Izzatullayeva V."/>
            <person name="Mammadov A."/>
            <person name="Mammadov A."/>
            <person name="Sharifova S."/>
            <person name="Ojaghi J."/>
            <person name="Eynullazada K."/>
            <person name="Bayramov B."/>
            <person name="Abdulazimova A."/>
            <person name="Shahmuradov I."/>
        </authorList>
    </citation>
    <scope>NUCLEOTIDE SEQUENCE [LARGE SCALE GENOMIC DNA]</scope>
    <source>
        <strain evidence="3">cv. AG2017</strain>
        <tissue evidence="2">Leaf</tissue>
    </source>
</reference>
<keyword evidence="3" id="KW-1185">Reference proteome</keyword>
<name>A0A2I0J005_PUNGR</name>
<evidence type="ECO:0000313" key="3">
    <source>
        <dbReference type="Proteomes" id="UP000233551"/>
    </source>
</evidence>
<feature type="compositionally biased region" description="Basic and acidic residues" evidence="1">
    <location>
        <begin position="78"/>
        <end position="91"/>
    </location>
</feature>
<evidence type="ECO:0000256" key="1">
    <source>
        <dbReference type="SAM" id="MobiDB-lite"/>
    </source>
</evidence>
<comment type="caution">
    <text evidence="2">The sequence shown here is derived from an EMBL/GenBank/DDBJ whole genome shotgun (WGS) entry which is preliminary data.</text>
</comment>
<dbReference type="EMBL" id="PGOL01002231">
    <property type="protein sequence ID" value="PKI49579.1"/>
    <property type="molecule type" value="Genomic_DNA"/>
</dbReference>